<feature type="coiled-coil region" evidence="1">
    <location>
        <begin position="66"/>
        <end position="100"/>
    </location>
</feature>
<gene>
    <name evidence="2" type="ORF">STIAU_1359</name>
</gene>
<evidence type="ECO:0000313" key="2">
    <source>
        <dbReference type="EMBL" id="EAU62313.1"/>
    </source>
</evidence>
<proteinExistence type="predicted"/>
<reference evidence="2 3" key="1">
    <citation type="submission" date="2006-04" db="EMBL/GenBank/DDBJ databases">
        <authorList>
            <person name="Nierman W.C."/>
        </authorList>
    </citation>
    <scope>NUCLEOTIDE SEQUENCE [LARGE SCALE GENOMIC DNA]</scope>
    <source>
        <strain evidence="2 3">DW4/3-1</strain>
    </source>
</reference>
<keyword evidence="1" id="KW-0175">Coiled coil</keyword>
<comment type="caution">
    <text evidence="2">The sequence shown here is derived from an EMBL/GenBank/DDBJ whole genome shotgun (WGS) entry which is preliminary data.</text>
</comment>
<protein>
    <recommendedName>
        <fullName evidence="4">Recombinase family protein</fullName>
    </recommendedName>
</protein>
<dbReference type="EMBL" id="AAMD01000249">
    <property type="protein sequence ID" value="EAU62313.1"/>
    <property type="molecule type" value="Genomic_DNA"/>
</dbReference>
<evidence type="ECO:0000256" key="1">
    <source>
        <dbReference type="SAM" id="Coils"/>
    </source>
</evidence>
<evidence type="ECO:0000313" key="3">
    <source>
        <dbReference type="Proteomes" id="UP000032702"/>
    </source>
</evidence>
<name>Q08PB0_STIAD</name>
<dbReference type="Proteomes" id="UP000032702">
    <property type="component" value="Unassembled WGS sequence"/>
</dbReference>
<organism evidence="2 3">
    <name type="scientific">Stigmatella aurantiaca (strain DW4/3-1)</name>
    <dbReference type="NCBI Taxonomy" id="378806"/>
    <lineage>
        <taxon>Bacteria</taxon>
        <taxon>Pseudomonadati</taxon>
        <taxon>Myxococcota</taxon>
        <taxon>Myxococcia</taxon>
        <taxon>Myxococcales</taxon>
        <taxon>Cystobacterineae</taxon>
        <taxon>Archangiaceae</taxon>
        <taxon>Stigmatella</taxon>
    </lineage>
</organism>
<dbReference type="AlphaFoldDB" id="Q08PB0"/>
<evidence type="ECO:0008006" key="4">
    <source>
        <dbReference type="Google" id="ProtNLM"/>
    </source>
</evidence>
<accession>Q08PB0</accession>
<sequence length="166" mass="17701">VVARLREVSVGGGLAGDVHARLTARLEEKHKALLAERAQLPKALARHAAEATKWVDSLSTLEGAAKRLVEEKLTAAEVEATGLKKRLAEVELALDAMKGEQLEAAWVAQALADLDAVWNALTATNRGRLLRALVGRVVVNEATGRVDVHLVHSGEAAATRREEVAA</sequence>
<feature type="non-terminal residue" evidence="2">
    <location>
        <position position="1"/>
    </location>
</feature>